<dbReference type="PANTHER" id="PTHR37981:SF1">
    <property type="entry name" value="SGNH HYDROLASE-TYPE ESTERASE DOMAIN-CONTAINING PROTEIN"/>
    <property type="match status" value="1"/>
</dbReference>
<dbReference type="GO" id="GO:0019433">
    <property type="term" value="P:triglyceride catabolic process"/>
    <property type="evidence" value="ECO:0007669"/>
    <property type="project" value="TreeGrafter"/>
</dbReference>
<evidence type="ECO:0000313" key="6">
    <source>
        <dbReference type="Proteomes" id="UP000562395"/>
    </source>
</evidence>
<reference evidence="5 6" key="1">
    <citation type="submission" date="2020-08" db="EMBL/GenBank/DDBJ databases">
        <title>Genomic Encyclopedia of Type Strains, Phase IV (KMG-IV): sequencing the most valuable type-strain genomes for metagenomic binning, comparative biology and taxonomic classification.</title>
        <authorList>
            <person name="Goeker M."/>
        </authorList>
    </citation>
    <scope>NUCLEOTIDE SEQUENCE [LARGE SCALE GENOMIC DNA]</scope>
    <source>
        <strain evidence="5 6">DSM 14552</strain>
    </source>
</reference>
<evidence type="ECO:0000256" key="1">
    <source>
        <dbReference type="PIRSR" id="PIRSR637460-1"/>
    </source>
</evidence>
<keyword evidence="6" id="KW-1185">Reference proteome</keyword>
<accession>A0A7W5ZXZ0</accession>
<proteinExistence type="predicted"/>
<dbReference type="InterPro" id="IPR037460">
    <property type="entry name" value="SEST-like"/>
</dbReference>
<evidence type="ECO:0000259" key="4">
    <source>
        <dbReference type="Pfam" id="PF13472"/>
    </source>
</evidence>
<protein>
    <submittedName>
        <fullName evidence="5">Lysophospholipase L1-like esterase</fullName>
    </submittedName>
</protein>
<gene>
    <name evidence="5" type="ORF">GGQ88_001508</name>
</gene>
<dbReference type="GO" id="GO:0004806">
    <property type="term" value="F:triacylglycerol lipase activity"/>
    <property type="evidence" value="ECO:0007669"/>
    <property type="project" value="TreeGrafter"/>
</dbReference>
<keyword evidence="3" id="KW-0732">Signal</keyword>
<evidence type="ECO:0000256" key="2">
    <source>
        <dbReference type="PIRSR" id="PIRSR637460-2"/>
    </source>
</evidence>
<name>A0A7W5ZXZ0_9SPHN</name>
<dbReference type="AlphaFoldDB" id="A0A7W5ZXZ0"/>
<dbReference type="CDD" id="cd01823">
    <property type="entry name" value="SEST_like"/>
    <property type="match status" value="1"/>
</dbReference>
<dbReference type="Pfam" id="PF13472">
    <property type="entry name" value="Lipase_GDSL_2"/>
    <property type="match status" value="1"/>
</dbReference>
<dbReference type="Gene3D" id="3.40.50.1110">
    <property type="entry name" value="SGNH hydrolase"/>
    <property type="match status" value="1"/>
</dbReference>
<feature type="chain" id="PRO_5031522508" evidence="3">
    <location>
        <begin position="25"/>
        <end position="277"/>
    </location>
</feature>
<dbReference type="Proteomes" id="UP000562395">
    <property type="component" value="Unassembled WGS sequence"/>
</dbReference>
<organism evidence="5 6">
    <name type="scientific">Novosphingobium hassiacum</name>
    <dbReference type="NCBI Taxonomy" id="173676"/>
    <lineage>
        <taxon>Bacteria</taxon>
        <taxon>Pseudomonadati</taxon>
        <taxon>Pseudomonadota</taxon>
        <taxon>Alphaproteobacteria</taxon>
        <taxon>Sphingomonadales</taxon>
        <taxon>Sphingomonadaceae</taxon>
        <taxon>Novosphingobium</taxon>
    </lineage>
</organism>
<keyword evidence="2" id="KW-1015">Disulfide bond</keyword>
<feature type="signal peptide" evidence="3">
    <location>
        <begin position="1"/>
        <end position="24"/>
    </location>
</feature>
<feature type="disulfide bond" evidence="2">
    <location>
        <begin position="59"/>
        <end position="83"/>
    </location>
</feature>
<comment type="caution">
    <text evidence="5">The sequence shown here is derived from an EMBL/GenBank/DDBJ whole genome shotgun (WGS) entry which is preliminary data.</text>
</comment>
<dbReference type="InterPro" id="IPR036514">
    <property type="entry name" value="SGNH_hydro_sf"/>
</dbReference>
<dbReference type="PANTHER" id="PTHR37981">
    <property type="entry name" value="LIPASE 2"/>
    <property type="match status" value="1"/>
</dbReference>
<feature type="active site" evidence="1">
    <location>
        <position position="259"/>
    </location>
</feature>
<dbReference type="InterPro" id="IPR013830">
    <property type="entry name" value="SGNH_hydro"/>
</dbReference>
<sequence>MGEMIRLGWALAVCALLAPVASSARPPKLAEGARYVAMGSSFAAGPGVGPTTPGTPARCGRGTLNYPNLVAAKFKLKLVDATCSGATTEHVLGPWSELPPQIESVDAATKLVTITIGGNDVAFVGNISAALCEQAPTPDTRCGRWRTATEAEWQGDEERMRKIVREVRRLAPDARIVLVDYITVLPAAGKCPALPISDERLTESRAAAKRLAGITAKVARDEGAELLRFSETSRRHAPCSPKPWSNGSVALPGDGIPIHPSRLGHEAAAKSLARLLR</sequence>
<dbReference type="SUPFAM" id="SSF52266">
    <property type="entry name" value="SGNH hydrolase"/>
    <property type="match status" value="1"/>
</dbReference>
<dbReference type="EMBL" id="JACICY010000003">
    <property type="protein sequence ID" value="MBB3860242.1"/>
    <property type="molecule type" value="Genomic_DNA"/>
</dbReference>
<evidence type="ECO:0000256" key="3">
    <source>
        <dbReference type="SAM" id="SignalP"/>
    </source>
</evidence>
<evidence type="ECO:0000313" key="5">
    <source>
        <dbReference type="EMBL" id="MBB3860242.1"/>
    </source>
</evidence>
<feature type="active site" description="Nucleophile" evidence="1">
    <location>
        <position position="41"/>
    </location>
</feature>
<feature type="domain" description="SGNH hydrolase-type esterase" evidence="4">
    <location>
        <begin position="37"/>
        <end position="267"/>
    </location>
</feature>
<feature type="disulfide bond" evidence="2">
    <location>
        <begin position="191"/>
        <end position="239"/>
    </location>
</feature>